<feature type="transmembrane region" description="Helical" evidence="1">
    <location>
        <begin position="31"/>
        <end position="49"/>
    </location>
</feature>
<name>A0ABS3NWQ3_9BACI</name>
<dbReference type="EMBL" id="JAGDQJ010000007">
    <property type="protein sequence ID" value="MBO1624977.1"/>
    <property type="molecule type" value="Genomic_DNA"/>
</dbReference>
<evidence type="ECO:0000256" key="1">
    <source>
        <dbReference type="SAM" id="Phobius"/>
    </source>
</evidence>
<comment type="caution">
    <text evidence="2">The sequence shown here is derived from an EMBL/GenBank/DDBJ whole genome shotgun (WGS) entry which is preliminary data.</text>
</comment>
<evidence type="ECO:0000313" key="3">
    <source>
        <dbReference type="Proteomes" id="UP000677611"/>
    </source>
</evidence>
<gene>
    <name evidence="2" type="ORF">J4P90_06875</name>
</gene>
<protein>
    <submittedName>
        <fullName evidence="2">Uncharacterized protein</fullName>
    </submittedName>
</protein>
<sequence>MSDIIRLFIVMLIAIYLFFSVMMEFQNPQKSMFWFTIEVLFLLGTLLLIKEFFIKYVT</sequence>
<proteinExistence type="predicted"/>
<keyword evidence="1" id="KW-0812">Transmembrane</keyword>
<dbReference type="Proteomes" id="UP000677611">
    <property type="component" value="Unassembled WGS sequence"/>
</dbReference>
<reference evidence="2 3" key="1">
    <citation type="submission" date="2021-03" db="EMBL/GenBank/DDBJ databases">
        <title>Identification of novel Bacillus strains.</title>
        <authorList>
            <person name="Xiao Z."/>
            <person name="Li Y."/>
            <person name="Shen J."/>
        </authorList>
    </citation>
    <scope>NUCLEOTIDE SEQUENCE [LARGE SCALE GENOMIC DNA]</scope>
    <source>
        <strain evidence="2 3">SY8</strain>
    </source>
</reference>
<accession>A0ABS3NWQ3</accession>
<keyword evidence="1" id="KW-1133">Transmembrane helix</keyword>
<keyword evidence="1" id="KW-0472">Membrane</keyword>
<evidence type="ECO:0000313" key="2">
    <source>
        <dbReference type="EMBL" id="MBO1624977.1"/>
    </source>
</evidence>
<dbReference type="RefSeq" id="WP_208017126.1">
    <property type="nucleotide sequence ID" value="NZ_JAGDQJ010000007.1"/>
</dbReference>
<keyword evidence="3" id="KW-1185">Reference proteome</keyword>
<feature type="transmembrane region" description="Helical" evidence="1">
    <location>
        <begin position="7"/>
        <end position="25"/>
    </location>
</feature>
<organism evidence="2 3">
    <name type="scientific">Bacillus arachidis</name>
    <dbReference type="NCBI Taxonomy" id="2819290"/>
    <lineage>
        <taxon>Bacteria</taxon>
        <taxon>Bacillati</taxon>
        <taxon>Bacillota</taxon>
        <taxon>Bacilli</taxon>
        <taxon>Bacillales</taxon>
        <taxon>Bacillaceae</taxon>
        <taxon>Bacillus</taxon>
    </lineage>
</organism>